<dbReference type="AlphaFoldDB" id="A0A7G9GMB3"/>
<organism evidence="1 2">
    <name type="scientific">[Eubacterium] hominis</name>
    <dbReference type="NCBI Taxonomy" id="2764325"/>
    <lineage>
        <taxon>Bacteria</taxon>
        <taxon>Bacillati</taxon>
        <taxon>Bacillota</taxon>
        <taxon>Erysipelotrichia</taxon>
        <taxon>Erysipelotrichales</taxon>
        <taxon>Erysipelotrichaceae</taxon>
        <taxon>Amedibacillus</taxon>
    </lineage>
</organism>
<reference evidence="1 2" key="1">
    <citation type="submission" date="2020-08" db="EMBL/GenBank/DDBJ databases">
        <authorList>
            <person name="Liu C."/>
            <person name="Sun Q."/>
        </authorList>
    </citation>
    <scope>NUCLEOTIDE SEQUENCE [LARGE SCALE GENOMIC DNA]</scope>
    <source>
        <strain evidence="1 2">NSJ-61</strain>
    </source>
</reference>
<sequence>MKQVNKLFLLFLAVIIAIFTYAYMAGKDLESKTFTGLSDIKEMMVLNDNAGSEGDDPLTSVENRIYDKDVNTMKQLYEKSDVIAKVTLKGRSQAINTMCSQVEVLDIYKGKQNIDDSSIQVYEPFGILYTGDKQEMLKIFGACLPMRENEEYILFLRKEMDGKYNFVSGLYGKYHVDGDAYLKTDGSEPSVEKILENDMLDFYMSEEKKAQIDEELAIGGLDKEAALTELKSYERLEKLKETRANIRSQFSAYGIAS</sequence>
<evidence type="ECO:0000313" key="1">
    <source>
        <dbReference type="EMBL" id="QNM11945.1"/>
    </source>
</evidence>
<dbReference type="RefSeq" id="WP_117454768.1">
    <property type="nucleotide sequence ID" value="NZ_CP060636.1"/>
</dbReference>
<dbReference type="EMBL" id="CP060636">
    <property type="protein sequence ID" value="QNM11945.1"/>
    <property type="molecule type" value="Genomic_DNA"/>
</dbReference>
<proteinExistence type="predicted"/>
<keyword evidence="2" id="KW-1185">Reference proteome</keyword>
<gene>
    <name evidence="1" type="ORF">H9Q80_17125</name>
</gene>
<dbReference type="Proteomes" id="UP000515856">
    <property type="component" value="Chromosome"/>
</dbReference>
<dbReference type="KEGG" id="ehn:H9Q80_17125"/>
<evidence type="ECO:0000313" key="2">
    <source>
        <dbReference type="Proteomes" id="UP000515856"/>
    </source>
</evidence>
<name>A0A7G9GMB3_9FIRM</name>
<accession>A0A7G9GMB3</accession>
<protein>
    <submittedName>
        <fullName evidence="1">Uncharacterized protein</fullName>
    </submittedName>
</protein>